<protein>
    <recommendedName>
        <fullName evidence="3">D-inositol 3-phosphate glycosyltransferase</fullName>
    </recommendedName>
</protein>
<dbReference type="OrthoDB" id="9813214at2"/>
<accession>A0A8H2PZJ8</accession>
<evidence type="ECO:0008006" key="3">
    <source>
        <dbReference type="Google" id="ProtNLM"/>
    </source>
</evidence>
<evidence type="ECO:0000313" key="1">
    <source>
        <dbReference type="EMBL" id="TQO20768.1"/>
    </source>
</evidence>
<organism evidence="1 2">
    <name type="scientific">Rhodoglobus vestalii</name>
    <dbReference type="NCBI Taxonomy" id="193384"/>
    <lineage>
        <taxon>Bacteria</taxon>
        <taxon>Bacillati</taxon>
        <taxon>Actinomycetota</taxon>
        <taxon>Actinomycetes</taxon>
        <taxon>Micrococcales</taxon>
        <taxon>Microbacteriaceae</taxon>
        <taxon>Rhodoglobus</taxon>
    </lineage>
</organism>
<name>A0A8H2PZJ8_9MICO</name>
<evidence type="ECO:0000313" key="2">
    <source>
        <dbReference type="Proteomes" id="UP000316560"/>
    </source>
</evidence>
<gene>
    <name evidence="1" type="ORF">FB472_2420</name>
</gene>
<sequence>MAPLRILCISFSPIERDARILRQLGILAEFGYVTTVGYGSRPADAAAHVEVPSNLPSLPQTLGGVALLALRQWSRAELAAPAVQFAITALYGERFDLVVANDARAIPAAHALAHGAPVWSDLHEWAPEERTHVLSWRLLVAPLMRHICARYLSRSAASSTVCDSIAGLYERDYGVRPTVVRNSTHWRQLEPSTADASTIRMVHSGAAIHGRNLEAMIDATRELGEGYSLDLFLVEGGDGGAYLRKLKARAGELGSIRFNPPVTPAELPGVLNQFDIGVFWIPPTHTNARYTLPNKFFDYVQARLAIAVGPSIEMQQLVESKQLGVVSDGFSVTECVASIRSLTPAEIARTKLRVDAASRELSFERDGEVMRTIVRGATLADATSE</sequence>
<dbReference type="EMBL" id="VFRA01000001">
    <property type="protein sequence ID" value="TQO20768.1"/>
    <property type="molecule type" value="Genomic_DNA"/>
</dbReference>
<dbReference type="AlphaFoldDB" id="A0A8H2PZJ8"/>
<keyword evidence="2" id="KW-1185">Reference proteome</keyword>
<dbReference type="SUPFAM" id="SSF53756">
    <property type="entry name" value="UDP-Glycosyltransferase/glycogen phosphorylase"/>
    <property type="match status" value="1"/>
</dbReference>
<dbReference type="RefSeq" id="WP_141991033.1">
    <property type="nucleotide sequence ID" value="NZ_VFRA01000001.1"/>
</dbReference>
<dbReference type="Gene3D" id="3.40.50.2000">
    <property type="entry name" value="Glycogen Phosphorylase B"/>
    <property type="match status" value="2"/>
</dbReference>
<reference evidence="1 2" key="1">
    <citation type="submission" date="2019-06" db="EMBL/GenBank/DDBJ databases">
        <title>Sequencing the genomes of 1000 actinobacteria strains.</title>
        <authorList>
            <person name="Klenk H.-P."/>
        </authorList>
    </citation>
    <scope>NUCLEOTIDE SEQUENCE [LARGE SCALE GENOMIC DNA]</scope>
    <source>
        <strain evidence="1 2">DSM 21947</strain>
    </source>
</reference>
<dbReference type="Proteomes" id="UP000316560">
    <property type="component" value="Unassembled WGS sequence"/>
</dbReference>
<proteinExistence type="predicted"/>
<comment type="caution">
    <text evidence="1">The sequence shown here is derived from an EMBL/GenBank/DDBJ whole genome shotgun (WGS) entry which is preliminary data.</text>
</comment>